<organism evidence="2 3">
    <name type="scientific">Leersia perrieri</name>
    <dbReference type="NCBI Taxonomy" id="77586"/>
    <lineage>
        <taxon>Eukaryota</taxon>
        <taxon>Viridiplantae</taxon>
        <taxon>Streptophyta</taxon>
        <taxon>Embryophyta</taxon>
        <taxon>Tracheophyta</taxon>
        <taxon>Spermatophyta</taxon>
        <taxon>Magnoliopsida</taxon>
        <taxon>Liliopsida</taxon>
        <taxon>Poales</taxon>
        <taxon>Poaceae</taxon>
        <taxon>BOP clade</taxon>
        <taxon>Oryzoideae</taxon>
        <taxon>Oryzeae</taxon>
        <taxon>Oryzinae</taxon>
        <taxon>Leersia</taxon>
    </lineage>
</organism>
<keyword evidence="3" id="KW-1185">Reference proteome</keyword>
<feature type="compositionally biased region" description="Low complexity" evidence="1">
    <location>
        <begin position="63"/>
        <end position="133"/>
    </location>
</feature>
<accession>A0A0D9WIS8</accession>
<sequence>MQVGRCRGRTQTAAAWGISRRRRCGASAAGWRRSSRRGTSCGCGSTSTGSGCAGCARRRSRSGRSVSRRSPWTAPSTRTPPSASASTPPSASTPSCRWRAPCATSPARAARTAAPPATRSSPPPAALAARVPPWHAPPAAPSRMSNDCPRMRMYIHVHVNRAVYVRAHSHACVL</sequence>
<dbReference type="HOGENOM" id="CLU_1542292_0_0_1"/>
<reference evidence="2 3" key="1">
    <citation type="submission" date="2012-08" db="EMBL/GenBank/DDBJ databases">
        <title>Oryza genome evolution.</title>
        <authorList>
            <person name="Wing R.A."/>
        </authorList>
    </citation>
    <scope>NUCLEOTIDE SEQUENCE</scope>
</reference>
<protein>
    <submittedName>
        <fullName evidence="2">Uncharacterized protein</fullName>
    </submittedName>
</protein>
<evidence type="ECO:0000313" key="3">
    <source>
        <dbReference type="Proteomes" id="UP000032180"/>
    </source>
</evidence>
<dbReference type="EnsemblPlants" id="LPERR05G19040.1">
    <property type="protein sequence ID" value="LPERR05G19040.1"/>
    <property type="gene ID" value="LPERR05G19040"/>
</dbReference>
<reference evidence="2" key="3">
    <citation type="submission" date="2015-04" db="UniProtKB">
        <authorList>
            <consortium name="EnsemblPlants"/>
        </authorList>
    </citation>
    <scope>IDENTIFICATION</scope>
</reference>
<reference evidence="3" key="2">
    <citation type="submission" date="2013-12" db="EMBL/GenBank/DDBJ databases">
        <authorList>
            <person name="Yu Y."/>
            <person name="Lee S."/>
            <person name="de Baynast K."/>
            <person name="Wissotski M."/>
            <person name="Liu L."/>
            <person name="Talag J."/>
            <person name="Goicoechea J."/>
            <person name="Angelova A."/>
            <person name="Jetty R."/>
            <person name="Kudrna D."/>
            <person name="Golser W."/>
            <person name="Rivera L."/>
            <person name="Zhang J."/>
            <person name="Wing R."/>
        </authorList>
    </citation>
    <scope>NUCLEOTIDE SEQUENCE</scope>
</reference>
<evidence type="ECO:0000256" key="1">
    <source>
        <dbReference type="SAM" id="MobiDB-lite"/>
    </source>
</evidence>
<name>A0A0D9WIS8_9ORYZ</name>
<evidence type="ECO:0000313" key="2">
    <source>
        <dbReference type="EnsemblPlants" id="LPERR05G19040.1"/>
    </source>
</evidence>
<proteinExistence type="predicted"/>
<dbReference type="Proteomes" id="UP000032180">
    <property type="component" value="Chromosome 5"/>
</dbReference>
<feature type="compositionally biased region" description="Low complexity" evidence="1">
    <location>
        <begin position="26"/>
        <end position="55"/>
    </location>
</feature>
<feature type="region of interest" description="Disordered" evidence="1">
    <location>
        <begin position="26"/>
        <end position="140"/>
    </location>
</feature>
<dbReference type="Gramene" id="LPERR05G19040.1">
    <property type="protein sequence ID" value="LPERR05G19040.1"/>
    <property type="gene ID" value="LPERR05G19040"/>
</dbReference>
<dbReference type="AlphaFoldDB" id="A0A0D9WIS8"/>